<dbReference type="AlphaFoldDB" id="A0AAV4CWZ2"/>
<protein>
    <submittedName>
        <fullName evidence="2">Uncharacterized protein</fullName>
    </submittedName>
</protein>
<evidence type="ECO:0000313" key="2">
    <source>
        <dbReference type="EMBL" id="GFO36383.1"/>
    </source>
</evidence>
<name>A0AAV4CWZ2_9GAST</name>
<dbReference type="EMBL" id="BLXT01007055">
    <property type="protein sequence ID" value="GFO36383.1"/>
    <property type="molecule type" value="Genomic_DNA"/>
</dbReference>
<gene>
    <name evidence="2" type="ORF">PoB_006288800</name>
</gene>
<organism evidence="2 3">
    <name type="scientific">Plakobranchus ocellatus</name>
    <dbReference type="NCBI Taxonomy" id="259542"/>
    <lineage>
        <taxon>Eukaryota</taxon>
        <taxon>Metazoa</taxon>
        <taxon>Spiralia</taxon>
        <taxon>Lophotrochozoa</taxon>
        <taxon>Mollusca</taxon>
        <taxon>Gastropoda</taxon>
        <taxon>Heterobranchia</taxon>
        <taxon>Euthyneura</taxon>
        <taxon>Panpulmonata</taxon>
        <taxon>Sacoglossa</taxon>
        <taxon>Placobranchoidea</taxon>
        <taxon>Plakobranchidae</taxon>
        <taxon>Plakobranchus</taxon>
    </lineage>
</organism>
<keyword evidence="3" id="KW-1185">Reference proteome</keyword>
<keyword evidence="1" id="KW-1133">Transmembrane helix</keyword>
<accession>A0AAV4CWZ2</accession>
<proteinExistence type="predicted"/>
<keyword evidence="1" id="KW-0472">Membrane</keyword>
<sequence length="105" mass="11890">MHTTLSLGRLYVVVKVAPSTAPAIGAIYLRAWRQLSRFCRIYCAQYCPCCWPEDQGVNITPLWTCRGLQVPKCCFSDLLPVWGEMETRVISRVSTESPPQRAKGR</sequence>
<dbReference type="Proteomes" id="UP000735302">
    <property type="component" value="Unassembled WGS sequence"/>
</dbReference>
<comment type="caution">
    <text evidence="2">The sequence shown here is derived from an EMBL/GenBank/DDBJ whole genome shotgun (WGS) entry which is preliminary data.</text>
</comment>
<evidence type="ECO:0000256" key="1">
    <source>
        <dbReference type="SAM" id="Phobius"/>
    </source>
</evidence>
<feature type="transmembrane region" description="Helical" evidence="1">
    <location>
        <begin position="12"/>
        <end position="31"/>
    </location>
</feature>
<reference evidence="2 3" key="1">
    <citation type="journal article" date="2021" name="Elife">
        <title>Chloroplast acquisition without the gene transfer in kleptoplastic sea slugs, Plakobranchus ocellatus.</title>
        <authorList>
            <person name="Maeda T."/>
            <person name="Takahashi S."/>
            <person name="Yoshida T."/>
            <person name="Shimamura S."/>
            <person name="Takaki Y."/>
            <person name="Nagai Y."/>
            <person name="Toyoda A."/>
            <person name="Suzuki Y."/>
            <person name="Arimoto A."/>
            <person name="Ishii H."/>
            <person name="Satoh N."/>
            <person name="Nishiyama T."/>
            <person name="Hasebe M."/>
            <person name="Maruyama T."/>
            <person name="Minagawa J."/>
            <person name="Obokata J."/>
            <person name="Shigenobu S."/>
        </authorList>
    </citation>
    <scope>NUCLEOTIDE SEQUENCE [LARGE SCALE GENOMIC DNA]</scope>
</reference>
<evidence type="ECO:0000313" key="3">
    <source>
        <dbReference type="Proteomes" id="UP000735302"/>
    </source>
</evidence>
<keyword evidence="1" id="KW-0812">Transmembrane</keyword>